<evidence type="ECO:0000256" key="5">
    <source>
        <dbReference type="ARBA" id="ARBA00023180"/>
    </source>
</evidence>
<dbReference type="PANTHER" id="PTHR11304:SF42">
    <property type="entry name" value="EPHRIN-A4"/>
    <property type="match status" value="1"/>
</dbReference>
<feature type="domain" description="Ephrin RBD" evidence="8">
    <location>
        <begin position="1"/>
        <end position="87"/>
    </location>
</feature>
<evidence type="ECO:0000256" key="7">
    <source>
        <dbReference type="RuleBase" id="RU004375"/>
    </source>
</evidence>
<gene>
    <name evidence="9" type="ORF">SPARVUS_LOCUS11884780</name>
</gene>
<comment type="caution">
    <text evidence="6">Lacks conserved residue(s) required for the propagation of feature annotation.</text>
</comment>
<keyword evidence="4" id="KW-1015">Disulfide bond</keyword>
<evidence type="ECO:0000256" key="1">
    <source>
        <dbReference type="ARBA" id="ARBA00004370"/>
    </source>
</evidence>
<keyword evidence="5" id="KW-0325">Glycoprotein</keyword>
<protein>
    <recommendedName>
        <fullName evidence="8">Ephrin RBD domain-containing protein</fullName>
    </recommendedName>
</protein>
<dbReference type="PRINTS" id="PR01347">
    <property type="entry name" value="EPHRIN"/>
</dbReference>
<comment type="caution">
    <text evidence="9">The sequence shown here is derived from an EMBL/GenBank/DDBJ whole genome shotgun (WGS) entry which is preliminary data.</text>
</comment>
<evidence type="ECO:0000256" key="3">
    <source>
        <dbReference type="ARBA" id="ARBA00023136"/>
    </source>
</evidence>
<dbReference type="Gene3D" id="2.60.40.420">
    <property type="entry name" value="Cupredoxins - blue copper proteins"/>
    <property type="match status" value="1"/>
</dbReference>
<evidence type="ECO:0000256" key="6">
    <source>
        <dbReference type="PROSITE-ProRule" id="PRU00884"/>
    </source>
</evidence>
<dbReference type="PANTHER" id="PTHR11304">
    <property type="entry name" value="EPHRIN"/>
    <property type="match status" value="1"/>
</dbReference>
<dbReference type="InterPro" id="IPR008972">
    <property type="entry name" value="Cupredoxin"/>
</dbReference>
<organism evidence="9 10">
    <name type="scientific">Staurois parvus</name>
    <dbReference type="NCBI Taxonomy" id="386267"/>
    <lineage>
        <taxon>Eukaryota</taxon>
        <taxon>Metazoa</taxon>
        <taxon>Chordata</taxon>
        <taxon>Craniata</taxon>
        <taxon>Vertebrata</taxon>
        <taxon>Euteleostomi</taxon>
        <taxon>Amphibia</taxon>
        <taxon>Batrachia</taxon>
        <taxon>Anura</taxon>
        <taxon>Neobatrachia</taxon>
        <taxon>Ranoidea</taxon>
        <taxon>Ranidae</taxon>
        <taxon>Staurois</taxon>
    </lineage>
</organism>
<keyword evidence="3 7" id="KW-0472">Membrane</keyword>
<dbReference type="SUPFAM" id="SSF49503">
    <property type="entry name" value="Cupredoxins"/>
    <property type="match status" value="1"/>
</dbReference>
<accession>A0ABN9FEM3</accession>
<sequence>MTTWTSTVRTTTPRVPAEHTESFVLYMVEREGYDGCYETPKAFKRWECNRPHAPLGPIRFSEKIQRYTPFSLGFEFAVGTDYYYICK</sequence>
<evidence type="ECO:0000313" key="9">
    <source>
        <dbReference type="EMBL" id="CAI9595407.1"/>
    </source>
</evidence>
<keyword evidence="2" id="KW-0732">Signal</keyword>
<evidence type="ECO:0000256" key="4">
    <source>
        <dbReference type="ARBA" id="ARBA00023157"/>
    </source>
</evidence>
<dbReference type="InterPro" id="IPR031328">
    <property type="entry name" value="Ephrin"/>
</dbReference>
<proteinExistence type="inferred from homology"/>
<name>A0ABN9FEM3_9NEOB</name>
<evidence type="ECO:0000313" key="10">
    <source>
        <dbReference type="Proteomes" id="UP001162483"/>
    </source>
</evidence>
<dbReference type="Proteomes" id="UP001162483">
    <property type="component" value="Unassembled WGS sequence"/>
</dbReference>
<keyword evidence="10" id="KW-1185">Reference proteome</keyword>
<evidence type="ECO:0000259" key="8">
    <source>
        <dbReference type="PROSITE" id="PS51551"/>
    </source>
</evidence>
<comment type="subcellular location">
    <subcellularLocation>
        <location evidence="1">Membrane</location>
    </subcellularLocation>
</comment>
<dbReference type="Pfam" id="PF00812">
    <property type="entry name" value="Ephrin"/>
    <property type="match status" value="1"/>
</dbReference>
<dbReference type="PROSITE" id="PS51551">
    <property type="entry name" value="EPHRIN_RBD_2"/>
    <property type="match status" value="1"/>
</dbReference>
<dbReference type="InterPro" id="IPR001799">
    <property type="entry name" value="Ephrin_RBD"/>
</dbReference>
<comment type="similarity">
    <text evidence="6 7">Belongs to the ephrin family.</text>
</comment>
<evidence type="ECO:0000256" key="2">
    <source>
        <dbReference type="ARBA" id="ARBA00022729"/>
    </source>
</evidence>
<reference evidence="9" key="1">
    <citation type="submission" date="2023-05" db="EMBL/GenBank/DDBJ databases">
        <authorList>
            <person name="Stuckert A."/>
        </authorList>
    </citation>
    <scope>NUCLEOTIDE SEQUENCE</scope>
</reference>
<dbReference type="EMBL" id="CATNWA010016788">
    <property type="protein sequence ID" value="CAI9595407.1"/>
    <property type="molecule type" value="Genomic_DNA"/>
</dbReference>